<dbReference type="InterPro" id="IPR008220">
    <property type="entry name" value="HAT_MetX-like"/>
</dbReference>
<dbReference type="KEGG" id="barh:WN72_05865"/>
<protein>
    <submittedName>
        <fullName evidence="3">Alpha/beta fold hydrolase</fullName>
    </submittedName>
</protein>
<dbReference type="PANTHER" id="PTHR32268">
    <property type="entry name" value="HOMOSERINE O-ACETYLTRANSFERASE"/>
    <property type="match status" value="1"/>
</dbReference>
<dbReference type="InterPro" id="IPR000073">
    <property type="entry name" value="AB_hydrolase_1"/>
</dbReference>
<feature type="active site" description="Nucleophile" evidence="1">
    <location>
        <position position="127"/>
    </location>
</feature>
<evidence type="ECO:0000256" key="1">
    <source>
        <dbReference type="PIRSR" id="PIRSR000443-1"/>
    </source>
</evidence>
<feature type="active site" evidence="1">
    <location>
        <position position="313"/>
    </location>
</feature>
<dbReference type="InterPro" id="IPR029058">
    <property type="entry name" value="AB_hydrolase_fold"/>
</dbReference>
<dbReference type="EMBL" id="CP030050">
    <property type="protein sequence ID" value="QOZ65975.1"/>
    <property type="molecule type" value="Genomic_DNA"/>
</dbReference>
<name>A0AAE7NKP7_9BRAD</name>
<organism evidence="3 4">
    <name type="scientific">Bradyrhizobium arachidis</name>
    <dbReference type="NCBI Taxonomy" id="858423"/>
    <lineage>
        <taxon>Bacteria</taxon>
        <taxon>Pseudomonadati</taxon>
        <taxon>Pseudomonadota</taxon>
        <taxon>Alphaproteobacteria</taxon>
        <taxon>Hyphomicrobiales</taxon>
        <taxon>Nitrobacteraceae</taxon>
        <taxon>Bradyrhizobium</taxon>
    </lineage>
</organism>
<keyword evidence="3" id="KW-0378">Hydrolase</keyword>
<dbReference type="NCBIfam" id="NF005757">
    <property type="entry name" value="PRK07581.1"/>
    <property type="match status" value="1"/>
</dbReference>
<dbReference type="GO" id="GO:0016787">
    <property type="term" value="F:hydrolase activity"/>
    <property type="evidence" value="ECO:0007669"/>
    <property type="project" value="UniProtKB-KW"/>
</dbReference>
<dbReference type="Pfam" id="PF00561">
    <property type="entry name" value="Abhydrolase_1"/>
    <property type="match status" value="1"/>
</dbReference>
<gene>
    <name evidence="3" type="ORF">WN72_05865</name>
</gene>
<dbReference type="Gene3D" id="3.40.50.1820">
    <property type="entry name" value="alpha/beta hydrolase"/>
    <property type="match status" value="1"/>
</dbReference>
<evidence type="ECO:0000313" key="4">
    <source>
        <dbReference type="Proteomes" id="UP000594015"/>
    </source>
</evidence>
<accession>A0AAE7NKP7</accession>
<proteinExistence type="predicted"/>
<dbReference type="AlphaFoldDB" id="A0AAE7NKP7"/>
<dbReference type="Proteomes" id="UP000594015">
    <property type="component" value="Chromosome"/>
</dbReference>
<sequence>MTGQRDYEIFEAGDVTLQSGAVFPAMKLAYKTYGTLNAAKDNVIFYPTSFSAQHFDTEWLIGPDGVLDPTRYFIIIPNLFGNGLSSSPSNTAGPHPEITYHDAIAVQHRLLTERFGISKLALVYGWSMGGMQTYHWAALHPDMVARAAVVCGSARCAPYNYVFLEGVKAALTGDPAFRGGRFVERPVAGYRAMGRVYAGWAMSHGFYRDELWREAGFISLEDYLARNWDTTFARRDANDLLAQAGIWQRGNIGACAAFGGDLDRALAAIKAHVLLMPGATDRYFDFRDNEDELPKLVNAKSAVLHPIPSQHGHRAGNPVNNPRDTAFLKAEVAALLSK</sequence>
<dbReference type="PIRSF" id="PIRSF000443">
    <property type="entry name" value="Homoser_Ac_trans"/>
    <property type="match status" value="1"/>
</dbReference>
<evidence type="ECO:0000259" key="2">
    <source>
        <dbReference type="Pfam" id="PF00561"/>
    </source>
</evidence>
<feature type="domain" description="AB hydrolase-1" evidence="2">
    <location>
        <begin position="67"/>
        <end position="180"/>
    </location>
</feature>
<dbReference type="PANTHER" id="PTHR32268:SF15">
    <property type="entry name" value="HOMOSERINE ACETYLTRANSFERASE FAMILY PROTEIN (AFU_ORTHOLOGUE AFUA_1G15350)"/>
    <property type="match status" value="1"/>
</dbReference>
<dbReference type="RefSeq" id="WP_092220697.1">
    <property type="nucleotide sequence ID" value="NZ_CP030050.1"/>
</dbReference>
<reference evidence="3 4" key="1">
    <citation type="submission" date="2018-06" db="EMBL/GenBank/DDBJ databases">
        <title>Comparative genomics of Bradyrhizobium nodulating Arachidis hypogaea.</title>
        <authorList>
            <person name="Li Y."/>
        </authorList>
    </citation>
    <scope>NUCLEOTIDE SEQUENCE [LARGE SCALE GENOMIC DNA]</scope>
    <source>
        <strain evidence="3 4">CCBAU 051107</strain>
    </source>
</reference>
<feature type="active site" evidence="1">
    <location>
        <position position="281"/>
    </location>
</feature>
<evidence type="ECO:0000313" key="3">
    <source>
        <dbReference type="EMBL" id="QOZ65975.1"/>
    </source>
</evidence>
<dbReference type="SUPFAM" id="SSF53474">
    <property type="entry name" value="alpha/beta-Hydrolases"/>
    <property type="match status" value="1"/>
</dbReference>
<dbReference type="GO" id="GO:0016747">
    <property type="term" value="F:acyltransferase activity, transferring groups other than amino-acyl groups"/>
    <property type="evidence" value="ECO:0007669"/>
    <property type="project" value="InterPro"/>
</dbReference>